<dbReference type="InterPro" id="IPR008250">
    <property type="entry name" value="ATPase_P-typ_transduc_dom_A_sf"/>
</dbReference>
<dbReference type="InterPro" id="IPR059000">
    <property type="entry name" value="ATPase_P-type_domA"/>
</dbReference>
<feature type="domain" description="P-type ATPase A" evidence="8">
    <location>
        <begin position="60"/>
        <end position="154"/>
    </location>
</feature>
<accession>A0ABY6P4G7</accession>
<evidence type="ECO:0000313" key="9">
    <source>
        <dbReference type="EMBL" id="UZJ26068.1"/>
    </source>
</evidence>
<keyword evidence="4 7" id="KW-1133">Transmembrane helix</keyword>
<keyword evidence="2 7" id="KW-0812">Transmembrane</keyword>
<dbReference type="SUPFAM" id="SSF56784">
    <property type="entry name" value="HAD-like"/>
    <property type="match status" value="1"/>
</dbReference>
<sequence length="776" mass="81059">MRANVLTVFNGLLLVLLVVILATGRWQNGLFGLVIIANSAIGVVQELRAKRTLDRLQVVTAPTARVVRAAVVQDIAVSAVVLDDLLELRSGDQVPVDGVVTVSAALEIDEALLTGESEPVTKQRGHDVRSGSIVVAGHGRVQVTAVGADTYAAGLAVEAKRSTLTHSELVAGTDRLLRWISVVMLVVAPILLFSQLRSPDNHGWQDAVTGTVAALVGLVPEGLVLLTSLAFVLATVALARQQTLVQELPAVEGLARVDVVCLDKTGTLTEGELTVERVQQLDDTTAHDVQQALALAAGDPETSATSKALAAHVGTSTWAPLGSIPFSSARKWGAVTVRGHGTWVLGAPEMVFPDPLDEAQTLARSASDEVAAQGRRVLMLAHSETALHGPINESGEPDTSVSRDPGQLPSGLQPVALAVLTERVRSDAAQTLRYFTDQGVALKVISGDNPRTVGAIAVEVGVPGVHSAADAVDARGLPEDLDRLGDVLGEHSVFGRISPQQKRNVVAALQRRGHVVAMTGDGVNDTLALKDADVGVAMGNGAPATRAVAQLVLLDSAFSHLPEVVAQGRRVIANIERAAKLFVVKNVYSLVLAVASVATSSAYPLAPIQLTLISTMTIGVPGFFLALGPNQRRYVPGFLPRVLAFAGPTGLIVGVAAYTGFGVTRLLDPAAGVDGGRTTATLTVLITSLWIVTVLARPFTGWKMLLVASLAGVLVLVVAIPALGTTIFLLHPTPNRGLLAAGIAALACLLVEATHRVLARRVPERPQRSESTVDKG</sequence>
<feature type="transmembrane region" description="Helical" evidence="7">
    <location>
        <begin position="214"/>
        <end position="239"/>
    </location>
</feature>
<feature type="transmembrane region" description="Helical" evidence="7">
    <location>
        <begin position="5"/>
        <end position="23"/>
    </location>
</feature>
<evidence type="ECO:0000256" key="3">
    <source>
        <dbReference type="ARBA" id="ARBA00022967"/>
    </source>
</evidence>
<dbReference type="Proteomes" id="UP001164965">
    <property type="component" value="Chromosome"/>
</dbReference>
<dbReference type="SUPFAM" id="SSF81660">
    <property type="entry name" value="Metal cation-transporting ATPase, ATP-binding domain N"/>
    <property type="match status" value="1"/>
</dbReference>
<name>A0ABY6P4G7_9NOCA</name>
<feature type="transmembrane region" description="Helical" evidence="7">
    <location>
        <begin position="706"/>
        <end position="731"/>
    </location>
</feature>
<dbReference type="Pfam" id="PF00122">
    <property type="entry name" value="E1-E2_ATPase"/>
    <property type="match status" value="1"/>
</dbReference>
<dbReference type="Gene3D" id="3.40.1110.10">
    <property type="entry name" value="Calcium-transporting ATPase, cytoplasmic domain N"/>
    <property type="match status" value="1"/>
</dbReference>
<feature type="transmembrane region" description="Helical" evidence="7">
    <location>
        <begin position="29"/>
        <end position="47"/>
    </location>
</feature>
<evidence type="ECO:0000256" key="5">
    <source>
        <dbReference type="ARBA" id="ARBA00023136"/>
    </source>
</evidence>
<dbReference type="SFLD" id="SFLDG00002">
    <property type="entry name" value="C1.7:_P-type_atpase_like"/>
    <property type="match status" value="1"/>
</dbReference>
<feature type="transmembrane region" description="Helical" evidence="7">
    <location>
        <begin position="737"/>
        <end position="758"/>
    </location>
</feature>
<feature type="transmembrane region" description="Helical" evidence="7">
    <location>
        <begin position="612"/>
        <end position="630"/>
    </location>
</feature>
<gene>
    <name evidence="9" type="ORF">RHODO2019_06455</name>
</gene>
<keyword evidence="3" id="KW-1278">Translocase</keyword>
<dbReference type="InterPro" id="IPR001757">
    <property type="entry name" value="P_typ_ATPase"/>
</dbReference>
<dbReference type="SUPFAM" id="SSF81665">
    <property type="entry name" value="Calcium ATPase, transmembrane domain M"/>
    <property type="match status" value="1"/>
</dbReference>
<organism evidence="9 10">
    <name type="scientific">Rhodococcus antarcticus</name>
    <dbReference type="NCBI Taxonomy" id="2987751"/>
    <lineage>
        <taxon>Bacteria</taxon>
        <taxon>Bacillati</taxon>
        <taxon>Actinomycetota</taxon>
        <taxon>Actinomycetes</taxon>
        <taxon>Mycobacteriales</taxon>
        <taxon>Nocardiaceae</taxon>
        <taxon>Rhodococcus</taxon>
    </lineage>
</organism>
<evidence type="ECO:0000256" key="1">
    <source>
        <dbReference type="ARBA" id="ARBA00004651"/>
    </source>
</evidence>
<dbReference type="PANTHER" id="PTHR42861">
    <property type="entry name" value="CALCIUM-TRANSPORTING ATPASE"/>
    <property type="match status" value="1"/>
</dbReference>
<feature type="transmembrane region" description="Helical" evidence="7">
    <location>
        <begin position="176"/>
        <end position="194"/>
    </location>
</feature>
<dbReference type="InterPro" id="IPR044492">
    <property type="entry name" value="P_typ_ATPase_HD_dom"/>
</dbReference>
<feature type="transmembrane region" description="Helical" evidence="7">
    <location>
        <begin position="642"/>
        <end position="661"/>
    </location>
</feature>
<feature type="transmembrane region" description="Helical" evidence="7">
    <location>
        <begin position="681"/>
        <end position="699"/>
    </location>
</feature>
<evidence type="ECO:0000256" key="7">
    <source>
        <dbReference type="SAM" id="Phobius"/>
    </source>
</evidence>
<protein>
    <submittedName>
        <fullName evidence="9">HAD-IC family P-type ATPase</fullName>
    </submittedName>
</protein>
<dbReference type="Gene3D" id="2.70.150.10">
    <property type="entry name" value="Calcium-transporting ATPase, cytoplasmic transduction domain A"/>
    <property type="match status" value="1"/>
</dbReference>
<proteinExistence type="predicted"/>
<dbReference type="Pfam" id="PF00702">
    <property type="entry name" value="Hydrolase"/>
    <property type="match status" value="1"/>
</dbReference>
<dbReference type="PRINTS" id="PR00119">
    <property type="entry name" value="CATATPASE"/>
</dbReference>
<evidence type="ECO:0000256" key="6">
    <source>
        <dbReference type="SAM" id="MobiDB-lite"/>
    </source>
</evidence>
<dbReference type="RefSeq" id="WP_265384172.1">
    <property type="nucleotide sequence ID" value="NZ_CP110615.1"/>
</dbReference>
<reference evidence="9" key="1">
    <citation type="submission" date="2022-10" db="EMBL/GenBank/DDBJ databases">
        <title>Rhodococcus sp.75.</title>
        <authorList>
            <person name="Sun M."/>
        </authorList>
    </citation>
    <scope>NUCLEOTIDE SEQUENCE</scope>
    <source>
        <strain evidence="9">75</strain>
    </source>
</reference>
<dbReference type="SUPFAM" id="SSF81653">
    <property type="entry name" value="Calcium ATPase, transduction domain A"/>
    <property type="match status" value="1"/>
</dbReference>
<feature type="transmembrane region" description="Helical" evidence="7">
    <location>
        <begin position="587"/>
        <end position="606"/>
    </location>
</feature>
<evidence type="ECO:0000256" key="4">
    <source>
        <dbReference type="ARBA" id="ARBA00022989"/>
    </source>
</evidence>
<dbReference type="EMBL" id="CP110615">
    <property type="protein sequence ID" value="UZJ26068.1"/>
    <property type="molecule type" value="Genomic_DNA"/>
</dbReference>
<dbReference type="InterPro" id="IPR023299">
    <property type="entry name" value="ATPase_P-typ_cyto_dom_N"/>
</dbReference>
<dbReference type="InterPro" id="IPR023214">
    <property type="entry name" value="HAD_sf"/>
</dbReference>
<evidence type="ECO:0000259" key="8">
    <source>
        <dbReference type="Pfam" id="PF00122"/>
    </source>
</evidence>
<dbReference type="PROSITE" id="PS00154">
    <property type="entry name" value="ATPASE_E1_E2"/>
    <property type="match status" value="1"/>
</dbReference>
<dbReference type="InterPro" id="IPR023298">
    <property type="entry name" value="ATPase_P-typ_TM_dom_sf"/>
</dbReference>
<dbReference type="InterPro" id="IPR036412">
    <property type="entry name" value="HAD-like_sf"/>
</dbReference>
<evidence type="ECO:0000256" key="2">
    <source>
        <dbReference type="ARBA" id="ARBA00022692"/>
    </source>
</evidence>
<keyword evidence="5 7" id="KW-0472">Membrane</keyword>
<dbReference type="Gene3D" id="3.40.50.1000">
    <property type="entry name" value="HAD superfamily/HAD-like"/>
    <property type="match status" value="1"/>
</dbReference>
<evidence type="ECO:0000313" key="10">
    <source>
        <dbReference type="Proteomes" id="UP001164965"/>
    </source>
</evidence>
<dbReference type="NCBIfam" id="TIGR01494">
    <property type="entry name" value="ATPase_P-type"/>
    <property type="match status" value="2"/>
</dbReference>
<dbReference type="InterPro" id="IPR018303">
    <property type="entry name" value="ATPase_P-typ_P_site"/>
</dbReference>
<keyword evidence="10" id="KW-1185">Reference proteome</keyword>
<feature type="region of interest" description="Disordered" evidence="6">
    <location>
        <begin position="386"/>
        <end position="408"/>
    </location>
</feature>
<dbReference type="SFLD" id="SFLDF00027">
    <property type="entry name" value="p-type_atpase"/>
    <property type="match status" value="1"/>
</dbReference>
<dbReference type="Gene3D" id="1.20.1110.10">
    <property type="entry name" value="Calcium-transporting ATPase, transmembrane domain"/>
    <property type="match status" value="1"/>
</dbReference>
<dbReference type="SFLD" id="SFLDS00003">
    <property type="entry name" value="Haloacid_Dehalogenase"/>
    <property type="match status" value="1"/>
</dbReference>
<comment type="subcellular location">
    <subcellularLocation>
        <location evidence="1">Cell membrane</location>
        <topology evidence="1">Multi-pass membrane protein</topology>
    </subcellularLocation>
</comment>